<proteinExistence type="predicted"/>
<feature type="domain" description="Sushi" evidence="3">
    <location>
        <begin position="80"/>
        <end position="147"/>
    </location>
</feature>
<dbReference type="EMBL" id="JAIZAY010000004">
    <property type="protein sequence ID" value="KAJ8044283.1"/>
    <property type="molecule type" value="Genomic_DNA"/>
</dbReference>
<name>A0A9Q1CF48_HOLLE</name>
<keyword evidence="5" id="KW-1185">Reference proteome</keyword>
<dbReference type="InterPro" id="IPR035976">
    <property type="entry name" value="Sushi/SCR/CCP_sf"/>
</dbReference>
<evidence type="ECO:0000313" key="4">
    <source>
        <dbReference type="EMBL" id="KAJ8044283.1"/>
    </source>
</evidence>
<protein>
    <recommendedName>
        <fullName evidence="3">Sushi domain-containing protein</fullName>
    </recommendedName>
</protein>
<evidence type="ECO:0000313" key="5">
    <source>
        <dbReference type="Proteomes" id="UP001152320"/>
    </source>
</evidence>
<reference evidence="4" key="1">
    <citation type="submission" date="2021-10" db="EMBL/GenBank/DDBJ databases">
        <title>Tropical sea cucumber genome reveals ecological adaptation and Cuvierian tubules defense mechanism.</title>
        <authorList>
            <person name="Chen T."/>
        </authorList>
    </citation>
    <scope>NUCLEOTIDE SEQUENCE</scope>
    <source>
        <strain evidence="4">Nanhai2018</strain>
        <tissue evidence="4">Muscle</tissue>
    </source>
</reference>
<keyword evidence="2" id="KW-0768">Sushi</keyword>
<evidence type="ECO:0000259" key="3">
    <source>
        <dbReference type="PROSITE" id="PS50923"/>
    </source>
</evidence>
<dbReference type="AlphaFoldDB" id="A0A9Q1CF48"/>
<evidence type="ECO:0000256" key="2">
    <source>
        <dbReference type="PROSITE-ProRule" id="PRU00302"/>
    </source>
</evidence>
<organism evidence="4 5">
    <name type="scientific">Holothuria leucospilota</name>
    <name type="common">Black long sea cucumber</name>
    <name type="synonym">Mertensiothuria leucospilota</name>
    <dbReference type="NCBI Taxonomy" id="206669"/>
    <lineage>
        <taxon>Eukaryota</taxon>
        <taxon>Metazoa</taxon>
        <taxon>Echinodermata</taxon>
        <taxon>Eleutherozoa</taxon>
        <taxon>Echinozoa</taxon>
        <taxon>Holothuroidea</taxon>
        <taxon>Aspidochirotacea</taxon>
        <taxon>Aspidochirotida</taxon>
        <taxon>Holothuriidae</taxon>
        <taxon>Holothuria</taxon>
    </lineage>
</organism>
<comment type="caution">
    <text evidence="2">Lacks conserved residue(s) required for the propagation of feature annotation.</text>
</comment>
<gene>
    <name evidence="4" type="ORF">HOLleu_11704</name>
</gene>
<dbReference type="PROSITE" id="PS50923">
    <property type="entry name" value="SUSHI"/>
    <property type="match status" value="2"/>
</dbReference>
<feature type="domain" description="Sushi" evidence="3">
    <location>
        <begin position="12"/>
        <end position="79"/>
    </location>
</feature>
<keyword evidence="1" id="KW-1015">Disulfide bond</keyword>
<dbReference type="Gene3D" id="2.20.28.230">
    <property type="match status" value="1"/>
</dbReference>
<comment type="caution">
    <text evidence="4">The sequence shown here is derived from an EMBL/GenBank/DDBJ whole genome shotgun (WGS) entry which is preliminary data.</text>
</comment>
<dbReference type="Proteomes" id="UP001152320">
    <property type="component" value="Chromosome 4"/>
</dbReference>
<dbReference type="InterPro" id="IPR000436">
    <property type="entry name" value="Sushi_SCR_CCP_dom"/>
</dbReference>
<accession>A0A9Q1CF48</accession>
<evidence type="ECO:0000256" key="1">
    <source>
        <dbReference type="ARBA" id="ARBA00023157"/>
    </source>
</evidence>
<dbReference type="Gene3D" id="2.10.70.10">
    <property type="entry name" value="Complement Module, domain 1"/>
    <property type="match status" value="1"/>
</dbReference>
<dbReference type="SUPFAM" id="SSF57535">
    <property type="entry name" value="Complement control module/SCR domain"/>
    <property type="match status" value="2"/>
</dbReference>
<sequence length="157" mass="16657">MCQSSDAEADKITCSTNNLPIVGEGSFDCAPNTDVSMGEACALICNNGFYPAYSSQAVCEEEKTNQSGVWSDGSFVCHEITCSTNNLPIVGEGSFDCAPNTDVSMGEACALICNNGFYPAYSSQAVCVEGMTNQGGEWSDGTFVCHGKRCQFILYTL</sequence>